<name>A0AAU7W4I5_9MICO</name>
<reference evidence="1" key="1">
    <citation type="submission" date="2024-05" db="EMBL/GenBank/DDBJ databases">
        <authorList>
            <person name="Yu L."/>
        </authorList>
    </citation>
    <scope>NUCLEOTIDE SEQUENCE</scope>
    <source>
        <strain evidence="1">G08B096</strain>
    </source>
</reference>
<protein>
    <recommendedName>
        <fullName evidence="2">Tail fiber protein</fullName>
    </recommendedName>
</protein>
<dbReference type="RefSeq" id="WP_350347266.1">
    <property type="nucleotide sequence ID" value="NZ_CP158374.1"/>
</dbReference>
<dbReference type="Gene3D" id="2.60.40.3940">
    <property type="match status" value="1"/>
</dbReference>
<dbReference type="AlphaFoldDB" id="A0AAU7W4I5"/>
<dbReference type="EMBL" id="CP158374">
    <property type="protein sequence ID" value="XBX81244.1"/>
    <property type="molecule type" value="Genomic_DNA"/>
</dbReference>
<accession>A0AAU7W4I5</accession>
<evidence type="ECO:0000313" key="1">
    <source>
        <dbReference type="EMBL" id="XBX81244.1"/>
    </source>
</evidence>
<sequence length="319" mass="32758">MVDTLYPANAVTDAPAYNGRILRQAGAVDLAGAVAGRPLGARSGVRPGTPTNTVTTTSSTWTCQPFAGVADVMTAAESGPYRFAFDAAASGSIVAADTQARKDIIYVEVKDPAEGVGSTPSVTRKYLPGAPSGTPSAPSIPPTERGFVIAEINVPATGGGAPTVTWVAPYCVAAGGVLPVPAGVYPTSPYLGQYVDDPVKGLLRYDGTGWVPQSPLIMPGAGLVGGTPPAGTRFIEKSGAFLVNTNGSGDAGYTYPTPFPNGVLSIELQRRDFSNYGATIQILNATQTLSVASFRVYQPGGAPLTGVNNVPFTYRAIGW</sequence>
<gene>
    <name evidence="1" type="ORF">ABIQ69_11555</name>
</gene>
<organism evidence="1">
    <name type="scientific">Agromyces sp. G08B096</name>
    <dbReference type="NCBI Taxonomy" id="3156399"/>
    <lineage>
        <taxon>Bacteria</taxon>
        <taxon>Bacillati</taxon>
        <taxon>Actinomycetota</taxon>
        <taxon>Actinomycetes</taxon>
        <taxon>Micrococcales</taxon>
        <taxon>Microbacteriaceae</taxon>
        <taxon>Agromyces</taxon>
    </lineage>
</organism>
<evidence type="ECO:0008006" key="2">
    <source>
        <dbReference type="Google" id="ProtNLM"/>
    </source>
</evidence>
<proteinExistence type="predicted"/>